<feature type="transmembrane region" description="Helical" evidence="1">
    <location>
        <begin position="397"/>
        <end position="416"/>
    </location>
</feature>
<feature type="transmembrane region" description="Helical" evidence="1">
    <location>
        <begin position="321"/>
        <end position="345"/>
    </location>
</feature>
<reference evidence="3" key="1">
    <citation type="submission" date="2011-08" db="EMBL/GenBank/DDBJ databases">
        <authorList>
            <person name="Rombauts S."/>
        </authorList>
    </citation>
    <scope>NUCLEOTIDE SEQUENCE</scope>
    <source>
        <strain evidence="3">London</strain>
    </source>
</reference>
<feature type="transmembrane region" description="Helical" evidence="1">
    <location>
        <begin position="289"/>
        <end position="309"/>
    </location>
</feature>
<keyword evidence="3" id="KW-1185">Reference proteome</keyword>
<dbReference type="AlphaFoldDB" id="T1KPE2"/>
<dbReference type="EnsemblMetazoa" id="tetur17g00110.1">
    <property type="protein sequence ID" value="tetur17g00110.1"/>
    <property type="gene ID" value="tetur17g00110"/>
</dbReference>
<feature type="transmembrane region" description="Helical" evidence="1">
    <location>
        <begin position="59"/>
        <end position="80"/>
    </location>
</feature>
<protein>
    <recommendedName>
        <fullName evidence="4">Gustatory receptor</fullName>
    </recommendedName>
</protein>
<sequence length="417" mass="48492">MSKLIQLLLGFRSNNVDDAVVIKDMKRLESFCIAFNILPNGFAQDASVTPSKWTIVKSIIYFCIIFANIGHLVLLSVFNLPDQWLHIFGDFFCGHPGRRFFWLFWLYMSIFGEVLRHFWIYLVKKGHLKTLRLYDTLYTKGFRSQVLLMSPFYCLKFRFVANNLAIWWIKVIALLTISLAPILVFISESVSQLPKTPQQFIYTYCWLFVTYLGLVCALINLMLTGGLVTIHLAYFYFKAVHVAENVELFAKKRRSSHKVDYLLMYKATIREVIQYQNEIEHLNVRFRNWLIFLYLGMSFTSDFGVYIAAVVHIDHNYLDVFLAIVALNGFISIGICSYVNGIVLTKMSSYCKNLRKGTCRLQLDAIVSIKETDIQDRLVRTDIAFTIGQFLDMTTEIFVIYLIENISLIMMFTVNFQ</sequence>
<proteinExistence type="predicted"/>
<feature type="transmembrane region" description="Helical" evidence="1">
    <location>
        <begin position="100"/>
        <end position="122"/>
    </location>
</feature>
<evidence type="ECO:0000313" key="3">
    <source>
        <dbReference type="Proteomes" id="UP000015104"/>
    </source>
</evidence>
<keyword evidence="1" id="KW-1133">Transmembrane helix</keyword>
<accession>T1KPE2</accession>
<dbReference type="HOGENOM" id="CLU_643018_0_0_1"/>
<keyword evidence="1" id="KW-0812">Transmembrane</keyword>
<name>T1KPE2_TETUR</name>
<evidence type="ECO:0000256" key="1">
    <source>
        <dbReference type="SAM" id="Phobius"/>
    </source>
</evidence>
<evidence type="ECO:0000313" key="2">
    <source>
        <dbReference type="EnsemblMetazoa" id="tetur17g00110.1"/>
    </source>
</evidence>
<organism evidence="2 3">
    <name type="scientific">Tetranychus urticae</name>
    <name type="common">Two-spotted spider mite</name>
    <dbReference type="NCBI Taxonomy" id="32264"/>
    <lineage>
        <taxon>Eukaryota</taxon>
        <taxon>Metazoa</taxon>
        <taxon>Ecdysozoa</taxon>
        <taxon>Arthropoda</taxon>
        <taxon>Chelicerata</taxon>
        <taxon>Arachnida</taxon>
        <taxon>Acari</taxon>
        <taxon>Acariformes</taxon>
        <taxon>Trombidiformes</taxon>
        <taxon>Prostigmata</taxon>
        <taxon>Eleutherengona</taxon>
        <taxon>Raphignathae</taxon>
        <taxon>Tetranychoidea</taxon>
        <taxon>Tetranychidae</taxon>
        <taxon>Tetranychus</taxon>
    </lineage>
</organism>
<evidence type="ECO:0008006" key="4">
    <source>
        <dbReference type="Google" id="ProtNLM"/>
    </source>
</evidence>
<reference evidence="2" key="2">
    <citation type="submission" date="2015-06" db="UniProtKB">
        <authorList>
            <consortium name="EnsemblMetazoa"/>
        </authorList>
    </citation>
    <scope>IDENTIFICATION</scope>
</reference>
<feature type="transmembrane region" description="Helical" evidence="1">
    <location>
        <begin position="206"/>
        <end position="237"/>
    </location>
</feature>
<dbReference type="Proteomes" id="UP000015104">
    <property type="component" value="Unassembled WGS sequence"/>
</dbReference>
<keyword evidence="1" id="KW-0472">Membrane</keyword>
<feature type="transmembrane region" description="Helical" evidence="1">
    <location>
        <begin position="165"/>
        <end position="186"/>
    </location>
</feature>
<dbReference type="EMBL" id="CAEY01000318">
    <property type="status" value="NOT_ANNOTATED_CDS"/>
    <property type="molecule type" value="Genomic_DNA"/>
</dbReference>